<evidence type="ECO:0000313" key="1">
    <source>
        <dbReference type="EMBL" id="MBR8537391.1"/>
    </source>
</evidence>
<keyword evidence="2" id="KW-1185">Reference proteome</keyword>
<reference evidence="1" key="1">
    <citation type="journal article" date="2018" name="Int. J. Syst. Evol. Microbiol.">
        <title>Carboxylicivirga sediminis sp. nov., isolated from coastal sediment.</title>
        <authorList>
            <person name="Wang F.Q."/>
            <person name="Ren L.H."/>
            <person name="Zou R.J."/>
            <person name="Sun Y.Z."/>
            <person name="Liu X.J."/>
            <person name="Jiang F."/>
            <person name="Liu L.J."/>
        </authorList>
    </citation>
    <scope>NUCLEOTIDE SEQUENCE</scope>
    <source>
        <strain evidence="1">JR1</strain>
    </source>
</reference>
<dbReference type="AlphaFoldDB" id="A0A941IY05"/>
<reference evidence="1" key="2">
    <citation type="submission" date="2021-04" db="EMBL/GenBank/DDBJ databases">
        <authorList>
            <person name="Zhang T."/>
            <person name="Zhang Y."/>
            <person name="Lu D."/>
            <person name="Zuo D."/>
            <person name="Du Z."/>
        </authorList>
    </citation>
    <scope>NUCLEOTIDE SEQUENCE</scope>
    <source>
        <strain evidence="1">JR1</strain>
    </source>
</reference>
<name>A0A941IY05_9BACT</name>
<dbReference type="EMBL" id="JAGTAR010000031">
    <property type="protein sequence ID" value="MBR8537391.1"/>
    <property type="molecule type" value="Genomic_DNA"/>
</dbReference>
<organism evidence="1 2">
    <name type="scientific">Carboxylicivirga sediminis</name>
    <dbReference type="NCBI Taxonomy" id="2006564"/>
    <lineage>
        <taxon>Bacteria</taxon>
        <taxon>Pseudomonadati</taxon>
        <taxon>Bacteroidota</taxon>
        <taxon>Bacteroidia</taxon>
        <taxon>Marinilabiliales</taxon>
        <taxon>Marinilabiliaceae</taxon>
        <taxon>Carboxylicivirga</taxon>
    </lineage>
</organism>
<dbReference type="RefSeq" id="WP_212192415.1">
    <property type="nucleotide sequence ID" value="NZ_JAGTAR010000031.1"/>
</dbReference>
<comment type="caution">
    <text evidence="1">The sequence shown here is derived from an EMBL/GenBank/DDBJ whole genome shotgun (WGS) entry which is preliminary data.</text>
</comment>
<proteinExistence type="predicted"/>
<evidence type="ECO:0000313" key="2">
    <source>
        <dbReference type="Proteomes" id="UP000679220"/>
    </source>
</evidence>
<dbReference type="Proteomes" id="UP000679220">
    <property type="component" value="Unassembled WGS sequence"/>
</dbReference>
<gene>
    <name evidence="1" type="ORF">KDU71_17620</name>
</gene>
<sequence length="342" mass="39786">MKSKKNHIIRRACVSDEQSILDFIETHWSKDHIFLKDKKLFEWQHREGEYLNFLLAENIETGTIDSLLGYVSPKHFDPEIEAKNYWGAIWKTAEGANLGIGISLLRHLKDMEEGITYSAIGISDIAKNIYKVLNYKISYLRHYYLLNLNCEEFNIASIPNKIDHKALFESTNVEIREVKDIDDISINVSCFPTKSINYLVKRFREHPTYKYKSYAVYNGSKAEAIIIIRKQFVGESSCLRIVDIYGTLNEVDCLYSEFQKLLTKENSEYLDCLNYGVSAKIFDKHGFIELDHSSEEVTIPNYFEPFLKKNIRIEFATDSEHEDLVIYKGDADQDRPNQLESI</sequence>
<protein>
    <submittedName>
        <fullName evidence="1">Uncharacterized protein</fullName>
    </submittedName>
</protein>
<accession>A0A941IY05</accession>